<gene>
    <name evidence="8" type="ORF">QR680_014030</name>
</gene>
<feature type="region of interest" description="Disordered" evidence="6">
    <location>
        <begin position="377"/>
        <end position="396"/>
    </location>
</feature>
<dbReference type="Proteomes" id="UP001175271">
    <property type="component" value="Unassembled WGS sequence"/>
</dbReference>
<dbReference type="GO" id="GO:0043161">
    <property type="term" value="P:proteasome-mediated ubiquitin-dependent protein catabolic process"/>
    <property type="evidence" value="ECO:0007669"/>
    <property type="project" value="TreeGrafter"/>
</dbReference>
<evidence type="ECO:0000313" key="9">
    <source>
        <dbReference type="Proteomes" id="UP001175271"/>
    </source>
</evidence>
<dbReference type="PROSITE" id="PS51039">
    <property type="entry name" value="ZF_AN1"/>
    <property type="match status" value="2"/>
</dbReference>
<evidence type="ECO:0000259" key="7">
    <source>
        <dbReference type="PROSITE" id="PS51039"/>
    </source>
</evidence>
<keyword evidence="1" id="KW-0479">Metal-binding</keyword>
<evidence type="ECO:0000256" key="6">
    <source>
        <dbReference type="SAM" id="MobiDB-lite"/>
    </source>
</evidence>
<keyword evidence="4" id="KW-0862">Zinc</keyword>
<reference evidence="8" key="1">
    <citation type="submission" date="2023-06" db="EMBL/GenBank/DDBJ databases">
        <title>Genomic analysis of the entomopathogenic nematode Steinernema hermaphroditum.</title>
        <authorList>
            <person name="Schwarz E.M."/>
            <person name="Heppert J.K."/>
            <person name="Baniya A."/>
            <person name="Schwartz H.T."/>
            <person name="Tan C.-H."/>
            <person name="Antoshechkin I."/>
            <person name="Sternberg P.W."/>
            <person name="Goodrich-Blair H."/>
            <person name="Dillman A.R."/>
        </authorList>
    </citation>
    <scope>NUCLEOTIDE SEQUENCE</scope>
    <source>
        <strain evidence="8">PS9179</strain>
        <tissue evidence="8">Whole animal</tissue>
    </source>
</reference>
<dbReference type="PANTHER" id="PTHR14677:SF20">
    <property type="entry name" value="ZINC FINGER AN1-TYPE CONTAINING 2A-RELATED"/>
    <property type="match status" value="1"/>
</dbReference>
<feature type="domain" description="AN1-type" evidence="7">
    <location>
        <begin position="5"/>
        <end position="53"/>
    </location>
</feature>
<keyword evidence="2" id="KW-0677">Repeat</keyword>
<dbReference type="SMART" id="SM00154">
    <property type="entry name" value="ZnF_AN1"/>
    <property type="match status" value="2"/>
</dbReference>
<protein>
    <recommendedName>
        <fullName evidence="7">AN1-type domain-containing protein</fullName>
    </recommendedName>
</protein>
<dbReference type="EMBL" id="JAUCMV010000002">
    <property type="protein sequence ID" value="KAK0419234.1"/>
    <property type="molecule type" value="Genomic_DNA"/>
</dbReference>
<name>A0AA39I9J7_9BILA</name>
<evidence type="ECO:0000313" key="8">
    <source>
        <dbReference type="EMBL" id="KAK0419234.1"/>
    </source>
</evidence>
<dbReference type="PANTHER" id="PTHR14677">
    <property type="entry name" value="ARSENITE INDUCUBLE RNA ASSOCIATED PROTEIN AIP-1-RELATED"/>
    <property type="match status" value="1"/>
</dbReference>
<dbReference type="Pfam" id="PF25403">
    <property type="entry name" value="zf-C2H2_ZFAND2"/>
    <property type="match status" value="1"/>
</dbReference>
<evidence type="ECO:0000256" key="4">
    <source>
        <dbReference type="ARBA" id="ARBA00022833"/>
    </source>
</evidence>
<dbReference type="GO" id="GO:0005783">
    <property type="term" value="C:endoplasmic reticulum"/>
    <property type="evidence" value="ECO:0007669"/>
    <property type="project" value="TreeGrafter"/>
</dbReference>
<feature type="domain" description="AN1-type" evidence="7">
    <location>
        <begin position="91"/>
        <end position="139"/>
    </location>
</feature>
<dbReference type="AlphaFoldDB" id="A0AA39I9J7"/>
<proteinExistence type="predicted"/>
<dbReference type="GO" id="GO:0045047">
    <property type="term" value="P:protein targeting to ER"/>
    <property type="evidence" value="ECO:0007669"/>
    <property type="project" value="TreeGrafter"/>
</dbReference>
<evidence type="ECO:0000256" key="3">
    <source>
        <dbReference type="ARBA" id="ARBA00022771"/>
    </source>
</evidence>
<dbReference type="InterPro" id="IPR000058">
    <property type="entry name" value="Znf_AN1"/>
</dbReference>
<evidence type="ECO:0000256" key="5">
    <source>
        <dbReference type="PROSITE-ProRule" id="PRU00449"/>
    </source>
</evidence>
<accession>A0AA39I9J7</accession>
<evidence type="ECO:0000256" key="2">
    <source>
        <dbReference type="ARBA" id="ARBA00022737"/>
    </source>
</evidence>
<comment type="caution">
    <text evidence="8">The sequence shown here is derived from an EMBL/GenBank/DDBJ whole genome shotgun (WGS) entry which is preliminary data.</text>
</comment>
<keyword evidence="9" id="KW-1185">Reference proteome</keyword>
<dbReference type="SUPFAM" id="SSF118310">
    <property type="entry name" value="AN1-like Zinc finger"/>
    <property type="match status" value="2"/>
</dbReference>
<dbReference type="InterPro" id="IPR035896">
    <property type="entry name" value="AN1-like_Znf"/>
</dbReference>
<dbReference type="Pfam" id="PF01428">
    <property type="entry name" value="zf-AN1"/>
    <property type="match status" value="2"/>
</dbReference>
<keyword evidence="3 5" id="KW-0863">Zinc-finger</keyword>
<organism evidence="8 9">
    <name type="scientific">Steinernema hermaphroditum</name>
    <dbReference type="NCBI Taxonomy" id="289476"/>
    <lineage>
        <taxon>Eukaryota</taxon>
        <taxon>Metazoa</taxon>
        <taxon>Ecdysozoa</taxon>
        <taxon>Nematoda</taxon>
        <taxon>Chromadorea</taxon>
        <taxon>Rhabditida</taxon>
        <taxon>Tylenchina</taxon>
        <taxon>Panagrolaimomorpha</taxon>
        <taxon>Strongyloidoidea</taxon>
        <taxon>Steinernematidae</taxon>
        <taxon>Steinernema</taxon>
    </lineage>
</organism>
<sequence length="437" mass="48377">MAEFPDFGLHCSEEMCHQLDFLPVHCDMCAKPFCASHSSYDNHNCQRSRIKDIRVPTCPKCSKPVPTGKNESFEDKLKTHLDNNCMETKAKIFHKYCAVEKCRRKELVPITCAMCKVQFCMAHRHTTDHNCKAKLDTRNFVQKGPLWIQKNLWCQLNMAMTAQAHNENFDRAWEKLNKLQINEWMGDFGSAAARARKQAMNELTKAAQAQDSSNEVTDWYAVGSTTSYQNYDDEEDDTPHAMLSFAASRRVFSGVRPETPFGSSISSDSPRSSTVASSVGSAFPPVEASVSSYGRAVIDFSGSCSGVSTFGASRRGSFAASNYGVSRRGSMASNFSRSMAVPRGCAESSVFDGDSNTSSRAFHKSFSSRSKVPFIGTAGTGRGLSSQGRRKPGRGGWNMALNTTYCPDELRASRLKKHMQSMFAEALKKTTEEEIDA</sequence>
<dbReference type="InterPro" id="IPR057357">
    <property type="entry name" value="Znf-C2H2_ZFAND2A/B"/>
</dbReference>
<evidence type="ECO:0000256" key="1">
    <source>
        <dbReference type="ARBA" id="ARBA00022723"/>
    </source>
</evidence>
<dbReference type="GO" id="GO:0008270">
    <property type="term" value="F:zinc ion binding"/>
    <property type="evidence" value="ECO:0007669"/>
    <property type="project" value="UniProtKB-KW"/>
</dbReference>
<dbReference type="Gene3D" id="4.10.1110.10">
    <property type="entry name" value="AN1-like Zinc finger"/>
    <property type="match status" value="2"/>
</dbReference>